<proteinExistence type="predicted"/>
<comment type="caution">
    <text evidence="2">The sequence shown here is derived from an EMBL/GenBank/DDBJ whole genome shotgun (WGS) entry which is preliminary data.</text>
</comment>
<dbReference type="PRINTS" id="PR00368">
    <property type="entry name" value="FADPNR"/>
</dbReference>
<dbReference type="Pfam" id="PF13738">
    <property type="entry name" value="Pyr_redox_3"/>
    <property type="match status" value="1"/>
</dbReference>
<protein>
    <submittedName>
        <fullName evidence="2">NAD(P)/FAD-dependent oxidoreductase</fullName>
    </submittedName>
</protein>
<evidence type="ECO:0000313" key="2">
    <source>
        <dbReference type="EMBL" id="GAA0903128.1"/>
    </source>
</evidence>
<dbReference type="PANTHER" id="PTHR42877">
    <property type="entry name" value="L-ORNITHINE N(5)-MONOOXYGENASE-RELATED"/>
    <property type="match status" value="1"/>
</dbReference>
<dbReference type="Proteomes" id="UP001499967">
    <property type="component" value="Unassembled WGS sequence"/>
</dbReference>
<dbReference type="InterPro" id="IPR036188">
    <property type="entry name" value="FAD/NAD-bd_sf"/>
</dbReference>
<name>A0ABN1NDM7_9PSEU</name>
<sequence>MIGLRRKVPRRSLRVAIIGAGFGGIAAAIKLRQLTSASFVIFEQSPQVGGTWYDNRYPGCEVDIPSHAYSFSFLRYDWSHTHARQPELLRYAQEIVDTFGLRPHLRLGTKVTEVIWDEQQLNYLVRTAEGDEDTFDVVISALGLLNVPNHPDWPGLEEFRGVRFHTSQWPQDLDLAGKRVAVVGTGSTAAQVVPGIADQVGSLRVFQREPGWVEPKRERAFTARERWVYRHVPGAQWLHRGWLFFQSINRFKAYDATSGAQQRKRAACEDYIRASVKDPQVQAAVTPNYPWGCKRPVLASTFYDTFNREHVQLVPHPVTSVTETGIVDARGVHHEIDVLITSTGFQPTRFLANLDVRGIDKRSIHEAWQDRAAAFLGITVSGFPNFFILYGPNTNGGFSIIAQLERQAEVAAKAVRRLEFTPGYVDTDPGVQRRYVDWIDRQIAKKANAMESGCHNYYHSDGGANITQWPGAHLKYLVVTKLLHRIGIRLTAAPR</sequence>
<keyword evidence="1" id="KW-1133">Transmembrane helix</keyword>
<dbReference type="PANTHER" id="PTHR42877:SF4">
    <property type="entry name" value="FAD_NAD(P)-BINDING DOMAIN-CONTAINING PROTEIN-RELATED"/>
    <property type="match status" value="1"/>
</dbReference>
<accession>A0ABN1NDM7</accession>
<reference evidence="2 3" key="1">
    <citation type="journal article" date="2019" name="Int. J. Syst. Evol. Microbiol.">
        <title>The Global Catalogue of Microorganisms (GCM) 10K type strain sequencing project: providing services to taxonomists for standard genome sequencing and annotation.</title>
        <authorList>
            <consortium name="The Broad Institute Genomics Platform"/>
            <consortium name="The Broad Institute Genome Sequencing Center for Infectious Disease"/>
            <person name="Wu L."/>
            <person name="Ma J."/>
        </authorList>
    </citation>
    <scope>NUCLEOTIDE SEQUENCE [LARGE SCALE GENOMIC DNA]</scope>
    <source>
        <strain evidence="2 3">JCM 11117</strain>
    </source>
</reference>
<keyword evidence="3" id="KW-1185">Reference proteome</keyword>
<organism evidence="2 3">
    <name type="scientific">Pseudonocardia zijingensis</name>
    <dbReference type="NCBI Taxonomy" id="153376"/>
    <lineage>
        <taxon>Bacteria</taxon>
        <taxon>Bacillati</taxon>
        <taxon>Actinomycetota</taxon>
        <taxon>Actinomycetes</taxon>
        <taxon>Pseudonocardiales</taxon>
        <taxon>Pseudonocardiaceae</taxon>
        <taxon>Pseudonocardia</taxon>
    </lineage>
</organism>
<evidence type="ECO:0000313" key="3">
    <source>
        <dbReference type="Proteomes" id="UP001499967"/>
    </source>
</evidence>
<dbReference type="EMBL" id="BAAAHP010000249">
    <property type="protein sequence ID" value="GAA0903128.1"/>
    <property type="molecule type" value="Genomic_DNA"/>
</dbReference>
<dbReference type="Gene3D" id="3.50.50.60">
    <property type="entry name" value="FAD/NAD(P)-binding domain"/>
    <property type="match status" value="2"/>
</dbReference>
<evidence type="ECO:0000256" key="1">
    <source>
        <dbReference type="SAM" id="Phobius"/>
    </source>
</evidence>
<feature type="transmembrane region" description="Helical" evidence="1">
    <location>
        <begin position="12"/>
        <end position="29"/>
    </location>
</feature>
<dbReference type="InterPro" id="IPR051209">
    <property type="entry name" value="FAD-bind_Monooxygenase_sf"/>
</dbReference>
<dbReference type="SUPFAM" id="SSF51905">
    <property type="entry name" value="FAD/NAD(P)-binding domain"/>
    <property type="match status" value="2"/>
</dbReference>
<keyword evidence="1" id="KW-0472">Membrane</keyword>
<dbReference type="RefSeq" id="WP_343946131.1">
    <property type="nucleotide sequence ID" value="NZ_BAAAHP010000249.1"/>
</dbReference>
<keyword evidence="1" id="KW-0812">Transmembrane</keyword>
<gene>
    <name evidence="2" type="ORF">GCM10009559_70620</name>
</gene>